<evidence type="ECO:0000256" key="3">
    <source>
        <dbReference type="SAM" id="SignalP"/>
    </source>
</evidence>
<feature type="region of interest" description="Disordered" evidence="1">
    <location>
        <begin position="326"/>
        <end position="370"/>
    </location>
</feature>
<name>A0A2G5B9V1_COERN</name>
<gene>
    <name evidence="4" type="ORF">COEREDRAFT_87546</name>
</gene>
<organism evidence="4 5">
    <name type="scientific">Coemansia reversa (strain ATCC 12441 / NRRL 1564)</name>
    <dbReference type="NCBI Taxonomy" id="763665"/>
    <lineage>
        <taxon>Eukaryota</taxon>
        <taxon>Fungi</taxon>
        <taxon>Fungi incertae sedis</taxon>
        <taxon>Zoopagomycota</taxon>
        <taxon>Kickxellomycotina</taxon>
        <taxon>Kickxellomycetes</taxon>
        <taxon>Kickxellales</taxon>
        <taxon>Kickxellaceae</taxon>
        <taxon>Coemansia</taxon>
    </lineage>
</organism>
<proteinExistence type="predicted"/>
<evidence type="ECO:0000256" key="2">
    <source>
        <dbReference type="SAM" id="Phobius"/>
    </source>
</evidence>
<dbReference type="Proteomes" id="UP000242474">
    <property type="component" value="Unassembled WGS sequence"/>
</dbReference>
<feature type="signal peptide" evidence="3">
    <location>
        <begin position="1"/>
        <end position="23"/>
    </location>
</feature>
<feature type="compositionally biased region" description="Acidic residues" evidence="1">
    <location>
        <begin position="248"/>
        <end position="276"/>
    </location>
</feature>
<feature type="compositionally biased region" description="Low complexity" evidence="1">
    <location>
        <begin position="213"/>
        <end position="222"/>
    </location>
</feature>
<feature type="chain" id="PRO_5013801223" description="Mid2 domain-containing protein" evidence="3">
    <location>
        <begin position="24"/>
        <end position="403"/>
    </location>
</feature>
<keyword evidence="2" id="KW-0472">Membrane</keyword>
<reference evidence="4 5" key="1">
    <citation type="journal article" date="2015" name="Genome Biol. Evol.">
        <title>Phylogenomic analyses indicate that early fungi evolved digesting cell walls of algal ancestors of land plants.</title>
        <authorList>
            <person name="Chang Y."/>
            <person name="Wang S."/>
            <person name="Sekimoto S."/>
            <person name="Aerts A.L."/>
            <person name="Choi C."/>
            <person name="Clum A."/>
            <person name="LaButti K.M."/>
            <person name="Lindquist E.A."/>
            <person name="Yee Ngan C."/>
            <person name="Ohm R.A."/>
            <person name="Salamov A.A."/>
            <person name="Grigoriev I.V."/>
            <person name="Spatafora J.W."/>
            <person name="Berbee M.L."/>
        </authorList>
    </citation>
    <scope>NUCLEOTIDE SEQUENCE [LARGE SCALE GENOMIC DNA]</scope>
    <source>
        <strain evidence="4 5">NRRL 1564</strain>
    </source>
</reference>
<feature type="compositionally biased region" description="Acidic residues" evidence="1">
    <location>
        <begin position="223"/>
        <end position="232"/>
    </location>
</feature>
<accession>A0A2G5B9V1</accession>
<keyword evidence="2" id="KW-1133">Transmembrane helix</keyword>
<evidence type="ECO:0000313" key="5">
    <source>
        <dbReference type="Proteomes" id="UP000242474"/>
    </source>
</evidence>
<feature type="compositionally biased region" description="Acidic residues" evidence="1">
    <location>
        <begin position="202"/>
        <end position="212"/>
    </location>
</feature>
<feature type="region of interest" description="Disordered" evidence="1">
    <location>
        <begin position="181"/>
        <end position="289"/>
    </location>
</feature>
<feature type="region of interest" description="Disordered" evidence="1">
    <location>
        <begin position="384"/>
        <end position="403"/>
    </location>
</feature>
<dbReference type="AlphaFoldDB" id="A0A2G5B9V1"/>
<sequence>MRWKHSIAVCAAILLAHPWQVHGWNADPLNSISNTTIIDELARRDVAGCPAGYTNCENFGCIEGSDCPKTCSKRDLKTCSFSVNGVGCKWETNVCVQDVQCPINNKGSCPKGCSGCGQFQCINAELKCPVPCKERERDDCRTSALYNGIGCVWNENECIAWDVINAMPLDKNQIKANEDLSPFANSNISDSDSESSSTSTEEPSETSSEDPSSESSETSSETSSEEPTDETTQDSSETDSKTNTSESDTNDAETEETDTEEPDTDEDPDTSDDESSGEGAAAAEKNSGSSKVPMYIGIAAGVLVLIGLISWGALYYFSKKKKKNNQDGVYLDESNPLPTYNPDGYDDYDNHNDYDNHKGYNATSYTDYSRKNSGDAYSYAKHYSSAYGDQQQQQRPNIGGWDR</sequence>
<dbReference type="EMBL" id="KZ303504">
    <property type="protein sequence ID" value="PIA15796.1"/>
    <property type="molecule type" value="Genomic_DNA"/>
</dbReference>
<evidence type="ECO:0000313" key="4">
    <source>
        <dbReference type="EMBL" id="PIA15796.1"/>
    </source>
</evidence>
<feature type="transmembrane region" description="Helical" evidence="2">
    <location>
        <begin position="294"/>
        <end position="317"/>
    </location>
</feature>
<evidence type="ECO:0000256" key="1">
    <source>
        <dbReference type="SAM" id="MobiDB-lite"/>
    </source>
</evidence>
<protein>
    <recommendedName>
        <fullName evidence="6">Mid2 domain-containing protein</fullName>
    </recommendedName>
</protein>
<feature type="compositionally biased region" description="Low complexity" evidence="1">
    <location>
        <begin position="277"/>
        <end position="289"/>
    </location>
</feature>
<keyword evidence="3" id="KW-0732">Signal</keyword>
<keyword evidence="5" id="KW-1185">Reference proteome</keyword>
<evidence type="ECO:0008006" key="6">
    <source>
        <dbReference type="Google" id="ProtNLM"/>
    </source>
</evidence>
<keyword evidence="2" id="KW-0812">Transmembrane</keyword>
<feature type="compositionally biased region" description="Basic and acidic residues" evidence="1">
    <location>
        <begin position="348"/>
        <end position="358"/>
    </location>
</feature>
<dbReference type="OrthoDB" id="5597454at2759"/>